<dbReference type="Proteomes" id="UP000694546">
    <property type="component" value="Chromosome 6"/>
</dbReference>
<evidence type="ECO:0000313" key="7">
    <source>
        <dbReference type="Proteomes" id="UP000694546"/>
    </source>
</evidence>
<dbReference type="SUPFAM" id="SSF48726">
    <property type="entry name" value="Immunoglobulin"/>
    <property type="match status" value="1"/>
</dbReference>
<dbReference type="InterPro" id="IPR003599">
    <property type="entry name" value="Ig_sub"/>
</dbReference>
<evidence type="ECO:0000256" key="1">
    <source>
        <dbReference type="ARBA" id="ARBA00022737"/>
    </source>
</evidence>
<organism evidence="6 7">
    <name type="scientific">Gadus morhua</name>
    <name type="common">Atlantic cod</name>
    <dbReference type="NCBI Taxonomy" id="8049"/>
    <lineage>
        <taxon>Eukaryota</taxon>
        <taxon>Metazoa</taxon>
        <taxon>Chordata</taxon>
        <taxon>Craniata</taxon>
        <taxon>Vertebrata</taxon>
        <taxon>Euteleostomi</taxon>
        <taxon>Actinopterygii</taxon>
        <taxon>Neopterygii</taxon>
        <taxon>Teleostei</taxon>
        <taxon>Neoteleostei</taxon>
        <taxon>Acanthomorphata</taxon>
        <taxon>Zeiogadaria</taxon>
        <taxon>Gadariae</taxon>
        <taxon>Gadiformes</taxon>
        <taxon>Gadoidei</taxon>
        <taxon>Gadidae</taxon>
        <taxon>Gadus</taxon>
    </lineage>
</organism>
<dbReference type="InterPro" id="IPR007110">
    <property type="entry name" value="Ig-like_dom"/>
</dbReference>
<keyword evidence="1" id="KW-0677">Repeat</keyword>
<dbReference type="CDD" id="cd00063">
    <property type="entry name" value="FN3"/>
    <property type="match status" value="4"/>
</dbReference>
<name>A0A8C4ZFM7_GADMO</name>
<evidence type="ECO:0008006" key="8">
    <source>
        <dbReference type="Google" id="ProtNLM"/>
    </source>
</evidence>
<evidence type="ECO:0000256" key="2">
    <source>
        <dbReference type="ARBA" id="ARBA00023319"/>
    </source>
</evidence>
<feature type="domain" description="Fibronectin type-III" evidence="5">
    <location>
        <begin position="50"/>
        <end position="146"/>
    </location>
</feature>
<reference evidence="6" key="1">
    <citation type="submission" date="2025-08" db="UniProtKB">
        <authorList>
            <consortium name="Ensembl"/>
        </authorList>
    </citation>
    <scope>IDENTIFICATION</scope>
</reference>
<dbReference type="OMA" id="KQVPGPY"/>
<dbReference type="InterPro" id="IPR003961">
    <property type="entry name" value="FN3_dom"/>
</dbReference>
<feature type="region of interest" description="Disordered" evidence="3">
    <location>
        <begin position="37"/>
        <end position="64"/>
    </location>
</feature>
<dbReference type="GeneTree" id="ENSGT00940000158669"/>
<dbReference type="InterPro" id="IPR013098">
    <property type="entry name" value="Ig_I-set"/>
</dbReference>
<dbReference type="SMART" id="SM00408">
    <property type="entry name" value="IGc2"/>
    <property type="match status" value="1"/>
</dbReference>
<protein>
    <recommendedName>
        <fullName evidence="8">Myomesin 3</fullName>
    </recommendedName>
</protein>
<dbReference type="AlphaFoldDB" id="A0A8C4ZFM7"/>
<dbReference type="Pfam" id="PF00041">
    <property type="entry name" value="fn3"/>
    <property type="match status" value="3"/>
</dbReference>
<keyword evidence="7" id="KW-1185">Reference proteome</keyword>
<proteinExistence type="predicted"/>
<dbReference type="PANTHER" id="PTHR13817">
    <property type="entry name" value="TITIN"/>
    <property type="match status" value="1"/>
</dbReference>
<dbReference type="PROSITE" id="PS50835">
    <property type="entry name" value="IG_LIKE"/>
    <property type="match status" value="1"/>
</dbReference>
<accession>A0A8C4ZFM7</accession>
<reference evidence="6" key="2">
    <citation type="submission" date="2025-09" db="UniProtKB">
        <authorList>
            <consortium name="Ensembl"/>
        </authorList>
    </citation>
    <scope>IDENTIFICATION</scope>
</reference>
<evidence type="ECO:0000256" key="3">
    <source>
        <dbReference type="SAM" id="MobiDB-lite"/>
    </source>
</evidence>
<dbReference type="InterPro" id="IPR036179">
    <property type="entry name" value="Ig-like_dom_sf"/>
</dbReference>
<evidence type="ECO:0000259" key="5">
    <source>
        <dbReference type="PROSITE" id="PS50853"/>
    </source>
</evidence>
<dbReference type="PROSITE" id="PS50853">
    <property type="entry name" value="FN3"/>
    <property type="match status" value="2"/>
</dbReference>
<dbReference type="InterPro" id="IPR013783">
    <property type="entry name" value="Ig-like_fold"/>
</dbReference>
<evidence type="ECO:0000313" key="6">
    <source>
        <dbReference type="Ensembl" id="ENSGMOP00000013823.2"/>
    </source>
</evidence>
<evidence type="ECO:0000259" key="4">
    <source>
        <dbReference type="PROSITE" id="PS50835"/>
    </source>
</evidence>
<dbReference type="SMART" id="SM00409">
    <property type="entry name" value="IG"/>
    <property type="match status" value="2"/>
</dbReference>
<dbReference type="InterPro" id="IPR036116">
    <property type="entry name" value="FN3_sf"/>
</dbReference>
<feature type="domain" description="Fibronectin type-III" evidence="5">
    <location>
        <begin position="152"/>
        <end position="246"/>
    </location>
</feature>
<dbReference type="Pfam" id="PF07679">
    <property type="entry name" value="I-set"/>
    <property type="match status" value="1"/>
</dbReference>
<dbReference type="InterPro" id="IPR050964">
    <property type="entry name" value="Striated_Muscle_Regulatory"/>
</dbReference>
<dbReference type="Ensembl" id="ENSGMOT00000014185.2">
    <property type="protein sequence ID" value="ENSGMOP00000013823.2"/>
    <property type="gene ID" value="ENSGMOG00000012904.2"/>
</dbReference>
<dbReference type="PANTHER" id="PTHR13817:SF89">
    <property type="entry name" value="MYOMESIN-3"/>
    <property type="match status" value="1"/>
</dbReference>
<dbReference type="InterPro" id="IPR003598">
    <property type="entry name" value="Ig_sub2"/>
</dbReference>
<dbReference type="PRINTS" id="PR00014">
    <property type="entry name" value="FNTYPEIII"/>
</dbReference>
<feature type="domain" description="Ig-like" evidence="4">
    <location>
        <begin position="652"/>
        <end position="727"/>
    </location>
</feature>
<sequence>MGEGGRWERASVGAGVSSPRFPVFDLQRGGQYRFRTRSVNKHGVSEPSEASGLLELAPPPGQSAPSVDLHWEAPPGGQEVLGYYLYYSLTGSGQWNTINNKPISSTRFTAHGLQTQQDYVFRVKAVGRAGTSAYSQQSPPVRVRAAIRAPGPPSGLSLLTCSGSGMVLSWRAPACDGGSPVLGYYLDQRGPDQDPWREVNQRPAETRLHHVSDLAPGASYQFRVFGANLVGLGAPSGPSEAFLCEAWTGEQPGPPYDLQPLQVRSDSLLLRWVPPLYLGASPLIGYQLHVSQDDQSERLKTGQTYRFRVSAVNQAGVGGASLPTEPITALTPPGTREVEAGVDHEGRVFLSYEVPEATPTDSTHFLWSRKQREAIAAERATLQDRGNRSVLTFMAASQEDLGLYSVELSDRPGLSSSYTLTEAELQRLSQLSLQIRNPRVGLRLGWQVEVTEDGAVRLWLQTEPLSAEAELRLVLNDREIASTPRRRWRLDRAGGLVEVMLDPLGAEDQGSYTAQLRDGRSRGQFTLLLVEQREAPRPYFLEGVSWEVTEECGLVIRCKVVLRHLSVAASVSRGRGLDQDPRAQPGSSRDAVWVDLRDPADSDQGRFSLELFDGLDRHARHLDLTGPGGWGSSCRAASLWDQGLPDTVAIMEGKSLCLTCLVEGDPPPEATWLRNGVPLPESPPYSTAQQGAGRALTITMVTAEDSGTYTVCVLNLHGGETAQVTVSVYGVGETPPANALRVE</sequence>
<dbReference type="SUPFAM" id="SSF49265">
    <property type="entry name" value="Fibronectin type III"/>
    <property type="match status" value="3"/>
</dbReference>
<dbReference type="SMART" id="SM00060">
    <property type="entry name" value="FN3"/>
    <property type="match status" value="3"/>
</dbReference>
<keyword evidence="2" id="KW-0393">Immunoglobulin domain</keyword>
<dbReference type="Gene3D" id="2.60.40.10">
    <property type="entry name" value="Immunoglobulins"/>
    <property type="match status" value="8"/>
</dbReference>